<sequence>MNILPIDKKVLDKFGPYTLITGILLIVLGTAGILLPGVMSLSTALFVAWLLLVGGGLWAIHTYKYSPKNVMDWLKPAVLFIIGGLMLFYPVSSVEAVGLLLAIYLLLDALSSFTLAQSIYPSKGWGWMTFNGVVSALLATLFLIGWPATSLWLVGLYVGISLLFDGWALVALGWVLRKGKSS</sequence>
<reference evidence="2 3" key="1">
    <citation type="submission" date="2016-02" db="EMBL/GenBank/DDBJ databases">
        <authorList>
            <person name="Wen L."/>
            <person name="He K."/>
            <person name="Yang H."/>
        </authorList>
    </citation>
    <scope>NUCLEOTIDE SEQUENCE [LARGE SCALE GENOMIC DNA]</scope>
    <source>
        <strain evidence="2">ShG14-8</strain>
    </source>
</reference>
<name>A0A139BQI9_9PROT</name>
<evidence type="ECO:0000313" key="3">
    <source>
        <dbReference type="Proteomes" id="UP000070578"/>
    </source>
</evidence>
<dbReference type="PANTHER" id="PTHR34989">
    <property type="entry name" value="PROTEIN HDED"/>
    <property type="match status" value="1"/>
</dbReference>
<organism evidence="2 3">
    <name type="scientific">Candidatus Gallionella acididurans</name>
    <dbReference type="NCBI Taxonomy" id="1796491"/>
    <lineage>
        <taxon>Bacteria</taxon>
        <taxon>Pseudomonadati</taxon>
        <taxon>Pseudomonadota</taxon>
        <taxon>Betaproteobacteria</taxon>
        <taxon>Nitrosomonadales</taxon>
        <taxon>Gallionellaceae</taxon>
        <taxon>Gallionella</taxon>
    </lineage>
</organism>
<dbReference type="AlphaFoldDB" id="A0A139BQI9"/>
<dbReference type="Proteomes" id="UP000070578">
    <property type="component" value="Unassembled WGS sequence"/>
</dbReference>
<feature type="transmembrane region" description="Helical" evidence="1">
    <location>
        <begin position="154"/>
        <end position="176"/>
    </location>
</feature>
<dbReference type="PANTHER" id="PTHR34989:SF1">
    <property type="entry name" value="PROTEIN HDED"/>
    <property type="match status" value="1"/>
</dbReference>
<dbReference type="InterPro" id="IPR052712">
    <property type="entry name" value="Acid_resist_chaperone_HdeD"/>
</dbReference>
<keyword evidence="1" id="KW-0812">Transmembrane</keyword>
<dbReference type="GO" id="GO:0005886">
    <property type="term" value="C:plasma membrane"/>
    <property type="evidence" value="ECO:0007669"/>
    <property type="project" value="TreeGrafter"/>
</dbReference>
<dbReference type="EMBL" id="LSLI01000092">
    <property type="protein sequence ID" value="KXS31188.1"/>
    <property type="molecule type" value="Genomic_DNA"/>
</dbReference>
<dbReference type="InterPro" id="IPR005325">
    <property type="entry name" value="DUF308_memb"/>
</dbReference>
<dbReference type="PATRIC" id="fig|1796491.3.peg.2921"/>
<evidence type="ECO:0008006" key="4">
    <source>
        <dbReference type="Google" id="ProtNLM"/>
    </source>
</evidence>
<keyword evidence="1" id="KW-0472">Membrane</keyword>
<proteinExistence type="predicted"/>
<feature type="transmembrane region" description="Helical" evidence="1">
    <location>
        <begin position="128"/>
        <end position="148"/>
    </location>
</feature>
<reference evidence="2 3" key="2">
    <citation type="submission" date="2016-03" db="EMBL/GenBank/DDBJ databases">
        <title>New uncultured bacterium of the family Gallionellaceae from acid mine drainage: description and reconstruction of genome based on metagenomic analysis of microbial community.</title>
        <authorList>
            <person name="Kadnikov V."/>
            <person name="Ivasenko D."/>
            <person name="Beletsky A."/>
            <person name="Mardanov A."/>
            <person name="Danilova E."/>
            <person name="Pimenov N."/>
            <person name="Karnachuk O."/>
            <person name="Ravin N."/>
        </authorList>
    </citation>
    <scope>NUCLEOTIDE SEQUENCE [LARGE SCALE GENOMIC DNA]</scope>
    <source>
        <strain evidence="2">ShG14-8</strain>
    </source>
</reference>
<keyword evidence="1" id="KW-1133">Transmembrane helix</keyword>
<comment type="caution">
    <text evidence="2">The sequence shown here is derived from an EMBL/GenBank/DDBJ whole genome shotgun (WGS) entry which is preliminary data.</text>
</comment>
<evidence type="ECO:0000256" key="1">
    <source>
        <dbReference type="SAM" id="Phobius"/>
    </source>
</evidence>
<dbReference type="Pfam" id="PF03729">
    <property type="entry name" value="DUF308"/>
    <property type="match status" value="1"/>
</dbReference>
<accession>A0A139BQI9</accession>
<feature type="transmembrane region" description="Helical" evidence="1">
    <location>
        <begin position="14"/>
        <end position="35"/>
    </location>
</feature>
<evidence type="ECO:0000313" key="2">
    <source>
        <dbReference type="EMBL" id="KXS31188.1"/>
    </source>
</evidence>
<protein>
    <recommendedName>
        <fullName evidence="4">Acid-resistance membrane protein</fullName>
    </recommendedName>
</protein>
<gene>
    <name evidence="2" type="ORF">AWT59_2676</name>
</gene>
<feature type="transmembrane region" description="Helical" evidence="1">
    <location>
        <begin position="41"/>
        <end position="61"/>
    </location>
</feature>